<dbReference type="Ensembl" id="ENSTGET00000012750.1">
    <property type="protein sequence ID" value="ENSTGEP00000010596.1"/>
    <property type="gene ID" value="ENSTGEG00000008680.1"/>
</dbReference>
<reference evidence="2" key="3">
    <citation type="submission" date="2025-09" db="UniProtKB">
        <authorList>
            <consortium name="Ensembl"/>
        </authorList>
    </citation>
    <scope>IDENTIFICATION</scope>
</reference>
<dbReference type="AlphaFoldDB" id="A0A8D2JYL6"/>
<protein>
    <submittedName>
        <fullName evidence="2">Uncharacterized protein</fullName>
    </submittedName>
</protein>
<sequence length="91" mass="9928">MEEALLSVAVISSRRSLDSQLPEPPDPRCILEPQDNPELAPALVCALCCCYFGIISCSYGHHFFKAVIFLSGLLSGALVISLLVHKCCRYS</sequence>
<dbReference type="PANTHER" id="PTHR31247">
    <property type="entry name" value="TRANSMEMBRANE PROTEIN 198 FAMILY MEMBER"/>
    <property type="match status" value="1"/>
</dbReference>
<keyword evidence="1" id="KW-0812">Transmembrane</keyword>
<reference evidence="2" key="1">
    <citation type="submission" date="2018-05" db="EMBL/GenBank/DDBJ databases">
        <title>Whole genome of Theropithecus gelada.</title>
        <authorList>
            <person name="Chiou K.L."/>
            <person name="Snyder-Mackler N."/>
        </authorList>
    </citation>
    <scope>NUCLEOTIDE SEQUENCE [LARGE SCALE GENOMIC DNA]</scope>
</reference>
<organism evidence="2 3">
    <name type="scientific">Theropithecus gelada</name>
    <name type="common">Gelada baboon</name>
    <dbReference type="NCBI Taxonomy" id="9565"/>
    <lineage>
        <taxon>Eukaryota</taxon>
        <taxon>Metazoa</taxon>
        <taxon>Chordata</taxon>
        <taxon>Craniata</taxon>
        <taxon>Vertebrata</taxon>
        <taxon>Euteleostomi</taxon>
        <taxon>Mammalia</taxon>
        <taxon>Eutheria</taxon>
        <taxon>Euarchontoglires</taxon>
        <taxon>Primates</taxon>
        <taxon>Haplorrhini</taxon>
        <taxon>Catarrhini</taxon>
        <taxon>Cercopithecidae</taxon>
        <taxon>Cercopithecinae</taxon>
        <taxon>Theropithecus</taxon>
    </lineage>
</organism>
<keyword evidence="1" id="KW-1133">Transmembrane helix</keyword>
<feature type="transmembrane region" description="Helical" evidence="1">
    <location>
        <begin position="66"/>
        <end position="84"/>
    </location>
</feature>
<dbReference type="GO" id="GO:0005886">
    <property type="term" value="C:plasma membrane"/>
    <property type="evidence" value="ECO:0007669"/>
    <property type="project" value="TreeGrafter"/>
</dbReference>
<proteinExistence type="predicted"/>
<dbReference type="GO" id="GO:0090263">
    <property type="term" value="P:positive regulation of canonical Wnt signaling pathway"/>
    <property type="evidence" value="ECO:0007669"/>
    <property type="project" value="TreeGrafter"/>
</dbReference>
<evidence type="ECO:0000313" key="3">
    <source>
        <dbReference type="Proteomes" id="UP000694411"/>
    </source>
</evidence>
<keyword evidence="3" id="KW-1185">Reference proteome</keyword>
<keyword evidence="1" id="KW-0472">Membrane</keyword>
<evidence type="ECO:0000313" key="2">
    <source>
        <dbReference type="Ensembl" id="ENSTGEP00000010596.1"/>
    </source>
</evidence>
<dbReference type="Proteomes" id="UP000694411">
    <property type="component" value="Chromosome 3"/>
</dbReference>
<dbReference type="InterPro" id="IPR040236">
    <property type="entry name" value="TMEM198"/>
</dbReference>
<reference evidence="2" key="2">
    <citation type="submission" date="2025-08" db="UniProtKB">
        <authorList>
            <consortium name="Ensembl"/>
        </authorList>
    </citation>
    <scope>IDENTIFICATION</scope>
</reference>
<accession>A0A8D2JYL6</accession>
<dbReference type="GO" id="GO:0031410">
    <property type="term" value="C:cytoplasmic vesicle"/>
    <property type="evidence" value="ECO:0007669"/>
    <property type="project" value="TreeGrafter"/>
</dbReference>
<name>A0A8D2JYL6_THEGE</name>
<dbReference type="PANTHER" id="PTHR31247:SF8">
    <property type="entry name" value="TRANSMEMBRANE PROTEIN 198B"/>
    <property type="match status" value="1"/>
</dbReference>
<evidence type="ECO:0000256" key="1">
    <source>
        <dbReference type="SAM" id="Phobius"/>
    </source>
</evidence>